<comment type="caution">
    <text evidence="3">The sequence shown here is derived from an EMBL/GenBank/DDBJ whole genome shotgun (WGS) entry which is preliminary data.</text>
</comment>
<feature type="domain" description="RNase H type-1" evidence="2">
    <location>
        <begin position="1166"/>
        <end position="1297"/>
    </location>
</feature>
<accession>A0ABQ7VN60</accession>
<dbReference type="Pfam" id="PF13966">
    <property type="entry name" value="zf-RVT"/>
    <property type="match status" value="1"/>
</dbReference>
<dbReference type="CDD" id="cd06222">
    <property type="entry name" value="RNase_H_like"/>
    <property type="match status" value="1"/>
</dbReference>
<dbReference type="PANTHER" id="PTHR46890:SF28">
    <property type="entry name" value="REVERSE TRANSCRIPTASE DOMAIN-CONTAINING PROTEIN"/>
    <property type="match status" value="1"/>
</dbReference>
<dbReference type="Gene3D" id="3.30.420.10">
    <property type="entry name" value="Ribonuclease H-like superfamily/Ribonuclease H"/>
    <property type="match status" value="1"/>
</dbReference>
<dbReference type="InterPro" id="IPR026960">
    <property type="entry name" value="RVT-Znf"/>
</dbReference>
<evidence type="ECO:0000313" key="3">
    <source>
        <dbReference type="EMBL" id="KAH0768932.1"/>
    </source>
</evidence>
<protein>
    <recommendedName>
        <fullName evidence="5">Non-LTR retroelement reverse transcriptase</fullName>
    </recommendedName>
</protein>
<dbReference type="Proteomes" id="UP000826656">
    <property type="component" value="Unassembled WGS sequence"/>
</dbReference>
<feature type="domain" description="Reverse transcriptase" evidence="1">
    <location>
        <begin position="425"/>
        <end position="705"/>
    </location>
</feature>
<evidence type="ECO:0008006" key="5">
    <source>
        <dbReference type="Google" id="ProtNLM"/>
    </source>
</evidence>
<evidence type="ECO:0000259" key="2">
    <source>
        <dbReference type="PROSITE" id="PS50879"/>
    </source>
</evidence>
<dbReference type="InterPro" id="IPR036397">
    <property type="entry name" value="RNaseH_sf"/>
</dbReference>
<name>A0ABQ7VN60_SOLTU</name>
<dbReference type="Pfam" id="PF00078">
    <property type="entry name" value="RVT_1"/>
    <property type="match status" value="1"/>
</dbReference>
<reference evidence="3 4" key="1">
    <citation type="journal article" date="2021" name="bioRxiv">
        <title>Chromosome-scale and haplotype-resolved genome assembly of a tetraploid potato cultivar.</title>
        <authorList>
            <person name="Sun H."/>
            <person name="Jiao W.-B."/>
            <person name="Krause K."/>
            <person name="Campoy J.A."/>
            <person name="Goel M."/>
            <person name="Folz-Donahue K."/>
            <person name="Kukat C."/>
            <person name="Huettel B."/>
            <person name="Schneeberger K."/>
        </authorList>
    </citation>
    <scope>NUCLEOTIDE SEQUENCE [LARGE SCALE GENOMIC DNA]</scope>
    <source>
        <strain evidence="3">SolTubOtavaFocal</strain>
        <tissue evidence="3">Leaves</tissue>
    </source>
</reference>
<dbReference type="InterPro" id="IPR036691">
    <property type="entry name" value="Endo/exonu/phosph_ase_sf"/>
</dbReference>
<dbReference type="SUPFAM" id="SSF56672">
    <property type="entry name" value="DNA/RNA polymerases"/>
    <property type="match status" value="1"/>
</dbReference>
<dbReference type="InterPro" id="IPR000477">
    <property type="entry name" value="RT_dom"/>
</dbReference>
<dbReference type="InterPro" id="IPR002156">
    <property type="entry name" value="RNaseH_domain"/>
</dbReference>
<sequence length="1339" mass="154191">MDHSFFNINNKIWIYWNHEIIVDIIQDKDQHVLIKISHNDGPSIFLSIIYAKCSEDLRRELWADLKTIANTVQGPWGAIGDFNVICTAEEKMGGRPFTLGESLDFLDCLSECGLQDAGYSGAKFTWCDNRDPPNTIWKRLDRLVYNTNWFDDYNTTSVSHLSRTCSDHAPLLVNINNIAPQCIKYFKFLNLWTEHESFLGTIQRCWEELVVGNPMYILHQKIKKTCKMLSLWSRETYGDIYEEPKRLEAQMKVLEENSVMNNTKANRCELSRCRAEFTKYLKLQDAILRQKARAKWLEEGDANTSYFHSTIKDRRRRLSLKKIMNEQNQWLEGNDQIAEGAVSFYQNLFSRESVTIDTETINYLPRCITDEDNEMLSALPTLQEIKECVFSLDPDSAPGPDGLSGRFYQATWNIIASDVHKAIISFFSGDILPKFFTHTCLVLIPKIDHPQSFSDLRPISLCNVSSKIISKILNARLASILPRIISKNQTGFVKGRAISENIILAQEIIRDINKPNRGGNMVIKLDMTKAYDRVSWSFLCLALRKMGFSENWIHIIYNYLSNNWYSVIINGGRYGFFKSSRGLRQGDPLSPSLFILSAELLSHMLTGLQTKSGYKGFYMSANGPQINHLTFADDTIIFCNGDKRSLKMILDTLKKYEENSGQLINRNKSCFSLKSKASLNTITRMKRLTGMVYHKFPIKYLGCPLITGKKKISYYNDIVKKVTSKIRGWHSKLLSPGGRAILIRHVLLALPTHLLSVVDPPKGTFEIIEKCLARFFWSGQDTGNKHHWISWDNLCYPFEEGGVNFRRIEDICNSLKSKQWWKLRTSKSLWSDFMRAKYWNNQHPMKVQWKRGTSQYWKSLCGVKPNTEKNIYWRVGKGDVSFWFDNWSNLGPLYLLHPNDNSHNCINLNSVLIEGSWHWDSLQYQLSTEDKNRISSMGVHLDSNKEDYPIWTDTSTGKFSTSSAWNNSRHKRGINIMAKNIWNKDIPFKMTFLTWRAIHDRLPTDERVTKKFGISIGPGCHCCTSDDSNTNIENVDHLFCLGLQAKRIWKFFAGSLGIGHSHNTLKMILFSWWNLKTKNPIAAFISKALPPIICWELWRTRCSNKFEAVKPSFFRTKTNITYTLLQITQKNFGQAKIGESWNSLCQIFEADINQRTSIRVKWLKPPRNIIKLNSDGSCVQGSCGGGGLIRDNQGNMMFAYSLGLGQGTSNMAKAQALLYGLKWCVSRGYDRVWGETDSLLLVKCINGEWRTPWRLDKLIQEAQQIVESHGFIISHCFREANKPADRLASRSYSVDAIHEFNSFSDLPREVRGLINTDRWELPSFRMQQVKPSNFIYEPP</sequence>
<dbReference type="PANTHER" id="PTHR46890">
    <property type="entry name" value="NON-LTR RETROLELEMENT REVERSE TRANSCRIPTASE-LIKE PROTEIN-RELATED"/>
    <property type="match status" value="1"/>
</dbReference>
<dbReference type="Pfam" id="PF13456">
    <property type="entry name" value="RVT_3"/>
    <property type="match status" value="1"/>
</dbReference>
<dbReference type="SUPFAM" id="SSF56219">
    <property type="entry name" value="DNase I-like"/>
    <property type="match status" value="1"/>
</dbReference>
<dbReference type="PROSITE" id="PS50878">
    <property type="entry name" value="RT_POL"/>
    <property type="match status" value="1"/>
</dbReference>
<organism evidence="3 4">
    <name type="scientific">Solanum tuberosum</name>
    <name type="common">Potato</name>
    <dbReference type="NCBI Taxonomy" id="4113"/>
    <lineage>
        <taxon>Eukaryota</taxon>
        <taxon>Viridiplantae</taxon>
        <taxon>Streptophyta</taxon>
        <taxon>Embryophyta</taxon>
        <taxon>Tracheophyta</taxon>
        <taxon>Spermatophyta</taxon>
        <taxon>Magnoliopsida</taxon>
        <taxon>eudicotyledons</taxon>
        <taxon>Gunneridae</taxon>
        <taxon>Pentapetalae</taxon>
        <taxon>asterids</taxon>
        <taxon>lamiids</taxon>
        <taxon>Solanales</taxon>
        <taxon>Solanaceae</taxon>
        <taxon>Solanoideae</taxon>
        <taxon>Solaneae</taxon>
        <taxon>Solanum</taxon>
    </lineage>
</organism>
<gene>
    <name evidence="3" type="ORF">KY290_012913</name>
</gene>
<dbReference type="CDD" id="cd01650">
    <property type="entry name" value="RT_nLTR_like"/>
    <property type="match status" value="1"/>
</dbReference>
<dbReference type="EMBL" id="JAIVGD010000011">
    <property type="protein sequence ID" value="KAH0768932.1"/>
    <property type="molecule type" value="Genomic_DNA"/>
</dbReference>
<dbReference type="Gene3D" id="3.60.10.10">
    <property type="entry name" value="Endonuclease/exonuclease/phosphatase"/>
    <property type="match status" value="1"/>
</dbReference>
<dbReference type="PROSITE" id="PS50879">
    <property type="entry name" value="RNASE_H_1"/>
    <property type="match status" value="1"/>
</dbReference>
<dbReference type="InterPro" id="IPR044730">
    <property type="entry name" value="RNase_H-like_dom_plant"/>
</dbReference>
<evidence type="ECO:0000259" key="1">
    <source>
        <dbReference type="PROSITE" id="PS50878"/>
    </source>
</evidence>
<dbReference type="InterPro" id="IPR012337">
    <property type="entry name" value="RNaseH-like_sf"/>
</dbReference>
<dbReference type="InterPro" id="IPR052343">
    <property type="entry name" value="Retrotransposon-Effector_Assoc"/>
</dbReference>
<dbReference type="InterPro" id="IPR043502">
    <property type="entry name" value="DNA/RNA_pol_sf"/>
</dbReference>
<proteinExistence type="predicted"/>
<dbReference type="SUPFAM" id="SSF53098">
    <property type="entry name" value="Ribonuclease H-like"/>
    <property type="match status" value="1"/>
</dbReference>
<keyword evidence="4" id="KW-1185">Reference proteome</keyword>
<evidence type="ECO:0000313" key="4">
    <source>
        <dbReference type="Proteomes" id="UP000826656"/>
    </source>
</evidence>